<evidence type="ECO:0000256" key="1">
    <source>
        <dbReference type="SAM" id="Phobius"/>
    </source>
</evidence>
<evidence type="ECO:0000313" key="3">
    <source>
        <dbReference type="Proteomes" id="UP000807353"/>
    </source>
</evidence>
<protein>
    <submittedName>
        <fullName evidence="2">Uncharacterized protein</fullName>
    </submittedName>
</protein>
<keyword evidence="3" id="KW-1185">Reference proteome</keyword>
<sequence>MQFMVSTVHIGNGWRDIVEIFIENLQYPGGPAQYLETNPARPTTITAKIAVIANSFLADMILTWRLYMVWNRNIYPCIAPMVTMVTYVGLHLSLTKDRI</sequence>
<keyword evidence="1" id="KW-0812">Transmembrane</keyword>
<gene>
    <name evidence="2" type="ORF">BDZ94DRAFT_378792</name>
</gene>
<dbReference type="EMBL" id="MU150230">
    <property type="protein sequence ID" value="KAF9469390.1"/>
    <property type="molecule type" value="Genomic_DNA"/>
</dbReference>
<dbReference type="Proteomes" id="UP000807353">
    <property type="component" value="Unassembled WGS sequence"/>
</dbReference>
<organism evidence="2 3">
    <name type="scientific">Collybia nuda</name>
    <dbReference type="NCBI Taxonomy" id="64659"/>
    <lineage>
        <taxon>Eukaryota</taxon>
        <taxon>Fungi</taxon>
        <taxon>Dikarya</taxon>
        <taxon>Basidiomycota</taxon>
        <taxon>Agaricomycotina</taxon>
        <taxon>Agaricomycetes</taxon>
        <taxon>Agaricomycetidae</taxon>
        <taxon>Agaricales</taxon>
        <taxon>Tricholomatineae</taxon>
        <taxon>Clitocybaceae</taxon>
        <taxon>Collybia</taxon>
    </lineage>
</organism>
<keyword evidence="1" id="KW-1133">Transmembrane helix</keyword>
<evidence type="ECO:0000313" key="2">
    <source>
        <dbReference type="EMBL" id="KAF9469390.1"/>
    </source>
</evidence>
<dbReference type="AlphaFoldDB" id="A0A9P6CPM3"/>
<feature type="transmembrane region" description="Helical" evidence="1">
    <location>
        <begin position="73"/>
        <end position="94"/>
    </location>
</feature>
<dbReference type="OrthoDB" id="3186354at2759"/>
<accession>A0A9P6CPM3</accession>
<comment type="caution">
    <text evidence="2">The sequence shown here is derived from an EMBL/GenBank/DDBJ whole genome shotgun (WGS) entry which is preliminary data.</text>
</comment>
<keyword evidence="1" id="KW-0472">Membrane</keyword>
<proteinExistence type="predicted"/>
<reference evidence="2" key="1">
    <citation type="submission" date="2020-11" db="EMBL/GenBank/DDBJ databases">
        <authorList>
            <consortium name="DOE Joint Genome Institute"/>
            <person name="Ahrendt S."/>
            <person name="Riley R."/>
            <person name="Andreopoulos W."/>
            <person name="Labutti K."/>
            <person name="Pangilinan J."/>
            <person name="Ruiz-Duenas F.J."/>
            <person name="Barrasa J.M."/>
            <person name="Sanchez-Garcia M."/>
            <person name="Camarero S."/>
            <person name="Miyauchi S."/>
            <person name="Serrano A."/>
            <person name="Linde D."/>
            <person name="Babiker R."/>
            <person name="Drula E."/>
            <person name="Ayuso-Fernandez I."/>
            <person name="Pacheco R."/>
            <person name="Padilla G."/>
            <person name="Ferreira P."/>
            <person name="Barriuso J."/>
            <person name="Kellner H."/>
            <person name="Castanera R."/>
            <person name="Alfaro M."/>
            <person name="Ramirez L."/>
            <person name="Pisabarro A.G."/>
            <person name="Kuo A."/>
            <person name="Tritt A."/>
            <person name="Lipzen A."/>
            <person name="He G."/>
            <person name="Yan M."/>
            <person name="Ng V."/>
            <person name="Cullen D."/>
            <person name="Martin F."/>
            <person name="Rosso M.-N."/>
            <person name="Henrissat B."/>
            <person name="Hibbett D."/>
            <person name="Martinez A.T."/>
            <person name="Grigoriev I.V."/>
        </authorList>
    </citation>
    <scope>NUCLEOTIDE SEQUENCE</scope>
    <source>
        <strain evidence="2">CBS 247.69</strain>
    </source>
</reference>
<name>A0A9P6CPM3_9AGAR</name>